<evidence type="ECO:0000256" key="1">
    <source>
        <dbReference type="SAM" id="SignalP"/>
    </source>
</evidence>
<reference evidence="2" key="1">
    <citation type="submission" date="2020-06" db="EMBL/GenBank/DDBJ databases">
        <authorList>
            <consortium name="Plant Systems Biology data submission"/>
        </authorList>
    </citation>
    <scope>NUCLEOTIDE SEQUENCE</scope>
    <source>
        <strain evidence="2">D6</strain>
    </source>
</reference>
<protein>
    <recommendedName>
        <fullName evidence="4">Peptidase M12A domain-containing protein</fullName>
    </recommendedName>
</protein>
<sequence length="320" mass="35882">MMFAGCLLAVLISSIFLLGSMLRSRSNQIGFGLRSRNLGGGDKNQTDVFKGDITVDFYRTYQERQLLGISWKDFSISKSCIRRQIDQLDVLYQGRINFHLGSIYEVDDAYYHTPRVCFDYRDHFLNSDHINDLFRVSVLVVREMGTPNLGCAFVDAPLGGKISDSGERVAPILVMSAATTYVPAFLSNLGIPFFGGYLVSHEMGHVLGFAHTATQPEFIPNGLVYSYTSCGSAGQVRYPVFSIQVPEGAKDGVIWDGVTGDRYDYEEWKGRTNNMASFNTYQVFQPWKVSLFRDAYSSSFDDIIVCWFEQSAQNAVGVRP</sequence>
<comment type="caution">
    <text evidence="2">The sequence shown here is derived from an EMBL/GenBank/DDBJ whole genome shotgun (WGS) entry which is preliminary data.</text>
</comment>
<keyword evidence="1" id="KW-0732">Signal</keyword>
<evidence type="ECO:0000313" key="3">
    <source>
        <dbReference type="Proteomes" id="UP001153069"/>
    </source>
</evidence>
<evidence type="ECO:0000313" key="2">
    <source>
        <dbReference type="EMBL" id="CAB9498490.1"/>
    </source>
</evidence>
<dbReference type="EMBL" id="CAICTM010000039">
    <property type="protein sequence ID" value="CAB9498490.1"/>
    <property type="molecule type" value="Genomic_DNA"/>
</dbReference>
<keyword evidence="3" id="KW-1185">Reference proteome</keyword>
<proteinExistence type="predicted"/>
<name>A0A9N8H420_9STRA</name>
<feature type="signal peptide" evidence="1">
    <location>
        <begin position="1"/>
        <end position="26"/>
    </location>
</feature>
<dbReference type="Proteomes" id="UP001153069">
    <property type="component" value="Unassembled WGS sequence"/>
</dbReference>
<dbReference type="SUPFAM" id="SSF55486">
    <property type="entry name" value="Metalloproteases ('zincins'), catalytic domain"/>
    <property type="match status" value="1"/>
</dbReference>
<dbReference type="AlphaFoldDB" id="A0A9N8H420"/>
<accession>A0A9N8H420</accession>
<gene>
    <name evidence="2" type="ORF">SEMRO_39_G024200.1</name>
</gene>
<evidence type="ECO:0008006" key="4">
    <source>
        <dbReference type="Google" id="ProtNLM"/>
    </source>
</evidence>
<organism evidence="2 3">
    <name type="scientific">Seminavis robusta</name>
    <dbReference type="NCBI Taxonomy" id="568900"/>
    <lineage>
        <taxon>Eukaryota</taxon>
        <taxon>Sar</taxon>
        <taxon>Stramenopiles</taxon>
        <taxon>Ochrophyta</taxon>
        <taxon>Bacillariophyta</taxon>
        <taxon>Bacillariophyceae</taxon>
        <taxon>Bacillariophycidae</taxon>
        <taxon>Naviculales</taxon>
        <taxon>Naviculaceae</taxon>
        <taxon>Seminavis</taxon>
    </lineage>
</organism>
<feature type="chain" id="PRO_5040344208" description="Peptidase M12A domain-containing protein" evidence="1">
    <location>
        <begin position="27"/>
        <end position="320"/>
    </location>
</feature>